<sequence>MAALILTCAALLSSKLSRRRKAKKQAKLDYEQNFESLKEENLKRVEYIRRRSSVLDNGTVCGNAPNGLETLPMVPSSPPPGYDDVAVVDAVPAVQKPRRRTAHLFAGVGNGAGAPGME</sequence>
<accession>A0A9P4LS04</accession>
<reference evidence="1" key="1">
    <citation type="journal article" date="2020" name="Stud. Mycol.">
        <title>101 Dothideomycetes genomes: a test case for predicting lifestyles and emergence of pathogens.</title>
        <authorList>
            <person name="Haridas S."/>
            <person name="Albert R."/>
            <person name="Binder M."/>
            <person name="Bloem J."/>
            <person name="Labutti K."/>
            <person name="Salamov A."/>
            <person name="Andreopoulos B."/>
            <person name="Baker S."/>
            <person name="Barry K."/>
            <person name="Bills G."/>
            <person name="Bluhm B."/>
            <person name="Cannon C."/>
            <person name="Castanera R."/>
            <person name="Culley D."/>
            <person name="Daum C."/>
            <person name="Ezra D."/>
            <person name="Gonzalez J."/>
            <person name="Henrissat B."/>
            <person name="Kuo A."/>
            <person name="Liang C."/>
            <person name="Lipzen A."/>
            <person name="Lutzoni F."/>
            <person name="Magnuson J."/>
            <person name="Mondo S."/>
            <person name="Nolan M."/>
            <person name="Ohm R."/>
            <person name="Pangilinan J."/>
            <person name="Park H.-J."/>
            <person name="Ramirez L."/>
            <person name="Alfaro M."/>
            <person name="Sun H."/>
            <person name="Tritt A."/>
            <person name="Yoshinaga Y."/>
            <person name="Zwiers L.-H."/>
            <person name="Turgeon B."/>
            <person name="Goodwin S."/>
            <person name="Spatafora J."/>
            <person name="Crous P."/>
            <person name="Grigoriev I."/>
        </authorList>
    </citation>
    <scope>NUCLEOTIDE SEQUENCE</scope>
    <source>
        <strain evidence="1">CBS 121410</strain>
    </source>
</reference>
<organism evidence="1 2">
    <name type="scientific">Saccharata proteae CBS 121410</name>
    <dbReference type="NCBI Taxonomy" id="1314787"/>
    <lineage>
        <taxon>Eukaryota</taxon>
        <taxon>Fungi</taxon>
        <taxon>Dikarya</taxon>
        <taxon>Ascomycota</taxon>
        <taxon>Pezizomycotina</taxon>
        <taxon>Dothideomycetes</taxon>
        <taxon>Dothideomycetes incertae sedis</taxon>
        <taxon>Botryosphaeriales</taxon>
        <taxon>Saccharataceae</taxon>
        <taxon>Saccharata</taxon>
    </lineage>
</organism>
<evidence type="ECO:0000313" key="2">
    <source>
        <dbReference type="Proteomes" id="UP000799776"/>
    </source>
</evidence>
<name>A0A9P4LS04_9PEZI</name>
<dbReference type="EMBL" id="ML978747">
    <property type="protein sequence ID" value="KAF2084060.1"/>
    <property type="molecule type" value="Genomic_DNA"/>
</dbReference>
<evidence type="ECO:0000313" key="1">
    <source>
        <dbReference type="EMBL" id="KAF2084060.1"/>
    </source>
</evidence>
<comment type="caution">
    <text evidence="1">The sequence shown here is derived from an EMBL/GenBank/DDBJ whole genome shotgun (WGS) entry which is preliminary data.</text>
</comment>
<proteinExistence type="predicted"/>
<dbReference type="AlphaFoldDB" id="A0A9P4LS04"/>
<protein>
    <submittedName>
        <fullName evidence="1">Uncharacterized protein</fullName>
    </submittedName>
</protein>
<keyword evidence="2" id="KW-1185">Reference proteome</keyword>
<gene>
    <name evidence="1" type="ORF">K490DRAFT_69175</name>
</gene>
<dbReference type="Proteomes" id="UP000799776">
    <property type="component" value="Unassembled WGS sequence"/>
</dbReference>